<keyword evidence="1" id="KW-0812">Transmembrane</keyword>
<proteinExistence type="predicted"/>
<organism evidence="2 3">
    <name type="scientific">Empedobacter brevis</name>
    <dbReference type="NCBI Taxonomy" id="247"/>
    <lineage>
        <taxon>Bacteria</taxon>
        <taxon>Pseudomonadati</taxon>
        <taxon>Bacteroidota</taxon>
        <taxon>Flavobacteriia</taxon>
        <taxon>Flavobacteriales</taxon>
        <taxon>Weeksellaceae</taxon>
        <taxon>Empedobacter</taxon>
    </lineage>
</organism>
<evidence type="ECO:0000313" key="2">
    <source>
        <dbReference type="EMBL" id="MDM1071070.1"/>
    </source>
</evidence>
<feature type="transmembrane region" description="Helical" evidence="1">
    <location>
        <begin position="7"/>
        <end position="25"/>
    </location>
</feature>
<reference evidence="2" key="1">
    <citation type="submission" date="2020-06" db="EMBL/GenBank/DDBJ databases">
        <authorList>
            <person name="Dong N."/>
        </authorList>
    </citation>
    <scope>NUCLEOTIDE SEQUENCE</scope>
    <source>
        <strain evidence="2">R655-4</strain>
    </source>
</reference>
<dbReference type="Proteomes" id="UP001170959">
    <property type="component" value="Unassembled WGS sequence"/>
</dbReference>
<evidence type="ECO:0000313" key="3">
    <source>
        <dbReference type="Proteomes" id="UP001170959"/>
    </source>
</evidence>
<dbReference type="EMBL" id="JACAGJ010000001">
    <property type="protein sequence ID" value="MDM1071070.1"/>
    <property type="molecule type" value="Genomic_DNA"/>
</dbReference>
<feature type="transmembrane region" description="Helical" evidence="1">
    <location>
        <begin position="61"/>
        <end position="88"/>
    </location>
</feature>
<accession>A0AAJ1QBQ9</accession>
<evidence type="ECO:0000256" key="1">
    <source>
        <dbReference type="SAM" id="Phobius"/>
    </source>
</evidence>
<sequence length="201" mass="23792">MNKTLKYYFGTTILFILLEIILNQFNLHFRGINTYRILAWLWIFTTILFIIVYWKKKLIKIYTIILVALIGLSILPMALPFFAIISFLTGSNTLQHLKIDDDYRIELNKQILSKERVYIYRTTPKMVILEKSENLCRPDYLEVLSKVLDISEENDTLYTLKNSPIQQAKLVAVNKDSIGIEYQILNKKKIIYHQLNERYGY</sequence>
<protein>
    <submittedName>
        <fullName evidence="2">Uncharacterized protein</fullName>
    </submittedName>
</protein>
<keyword evidence="1" id="KW-1133">Transmembrane helix</keyword>
<comment type="caution">
    <text evidence="2">The sequence shown here is derived from an EMBL/GenBank/DDBJ whole genome shotgun (WGS) entry which is preliminary data.</text>
</comment>
<feature type="transmembrane region" description="Helical" evidence="1">
    <location>
        <begin position="37"/>
        <end position="54"/>
    </location>
</feature>
<gene>
    <name evidence="2" type="ORF">HX001_01025</name>
</gene>
<reference evidence="2" key="2">
    <citation type="journal article" date="2022" name="Sci. Total Environ.">
        <title>Prevalence, transmission, and molecular epidemiology of tet(X)-positive bacteria among humans, animals, and environmental niches in China: An epidemiological, and genomic-based study.</title>
        <authorList>
            <person name="Dong N."/>
            <person name="Zeng Y."/>
            <person name="Cai C."/>
            <person name="Sun C."/>
            <person name="Lu J."/>
            <person name="Liu C."/>
            <person name="Zhou H."/>
            <person name="Sun Q."/>
            <person name="Shu L."/>
            <person name="Wang H."/>
            <person name="Wang Y."/>
            <person name="Wang S."/>
            <person name="Wu C."/>
            <person name="Chan E.W."/>
            <person name="Chen G."/>
            <person name="Shen Z."/>
            <person name="Chen S."/>
            <person name="Zhang R."/>
        </authorList>
    </citation>
    <scope>NUCLEOTIDE SEQUENCE</scope>
    <source>
        <strain evidence="2">R655-4</strain>
    </source>
</reference>
<keyword evidence="1" id="KW-0472">Membrane</keyword>
<dbReference type="AlphaFoldDB" id="A0AAJ1QBQ9"/>
<name>A0AAJ1QBQ9_9FLAO</name>
<dbReference type="RefSeq" id="WP_150432521.1">
    <property type="nucleotide sequence ID" value="NZ_CP013210.1"/>
</dbReference>